<evidence type="ECO:0000313" key="2">
    <source>
        <dbReference type="EMBL" id="KAK4028854.1"/>
    </source>
</evidence>
<organism evidence="2 3">
    <name type="scientific">Daphnia magna</name>
    <dbReference type="NCBI Taxonomy" id="35525"/>
    <lineage>
        <taxon>Eukaryota</taxon>
        <taxon>Metazoa</taxon>
        <taxon>Ecdysozoa</taxon>
        <taxon>Arthropoda</taxon>
        <taxon>Crustacea</taxon>
        <taxon>Branchiopoda</taxon>
        <taxon>Diplostraca</taxon>
        <taxon>Cladocera</taxon>
        <taxon>Anomopoda</taxon>
        <taxon>Daphniidae</taxon>
        <taxon>Daphnia</taxon>
    </lineage>
</organism>
<sequence length="223" mass="25885">MDLFRLEKYKFSRDHRNHMCSKDHIKLYRRKEMLRQNTAAFQFATSALAIGGNPTLTRKEMHQSWGHYMKSKDLQNMKQAMTRLSSNTWSATSEILANLGNNPENIVNVSTDDKGDIQCIFVQLADQRRLYQKYGEVLQLDGTHNITQLSMPLYTLIVQDNFGVKQPVGFFFVREETEALIAARLKYFCNTKTVGKLQLLKINSPVQDICYVIFLLYGQWTEN</sequence>
<dbReference type="InterPro" id="IPR052579">
    <property type="entry name" value="Zinc_finger_SWIM"/>
</dbReference>
<name>A0ABR0AUP3_9CRUS</name>
<dbReference type="PANTHER" id="PTHR31569">
    <property type="entry name" value="SWIM-TYPE DOMAIN-CONTAINING PROTEIN"/>
    <property type="match status" value="1"/>
</dbReference>
<evidence type="ECO:0000313" key="3">
    <source>
        <dbReference type="Proteomes" id="UP001234178"/>
    </source>
</evidence>
<dbReference type="Pfam" id="PF21056">
    <property type="entry name" value="ZSWIM1-3_RNaseH-like"/>
    <property type="match status" value="1"/>
</dbReference>
<feature type="domain" description="ZSWIM1/3 RNaseH-like" evidence="1">
    <location>
        <begin position="101"/>
        <end position="190"/>
    </location>
</feature>
<dbReference type="EMBL" id="JAOYFB010000039">
    <property type="protein sequence ID" value="KAK4028854.1"/>
    <property type="molecule type" value="Genomic_DNA"/>
</dbReference>
<keyword evidence="3" id="KW-1185">Reference proteome</keyword>
<gene>
    <name evidence="2" type="ORF">OUZ56_021873</name>
</gene>
<proteinExistence type="predicted"/>
<protein>
    <recommendedName>
        <fullName evidence="1">ZSWIM1/3 RNaseH-like domain-containing protein</fullName>
    </recommendedName>
</protein>
<dbReference type="InterPro" id="IPR048324">
    <property type="entry name" value="ZSWIM1-3_RNaseH-like"/>
</dbReference>
<dbReference type="Proteomes" id="UP001234178">
    <property type="component" value="Unassembled WGS sequence"/>
</dbReference>
<reference evidence="2 3" key="1">
    <citation type="journal article" date="2023" name="Nucleic Acids Res.">
        <title>The hologenome of Daphnia magna reveals possible DNA methylation and microbiome-mediated evolution of the host genome.</title>
        <authorList>
            <person name="Chaturvedi A."/>
            <person name="Li X."/>
            <person name="Dhandapani V."/>
            <person name="Marshall H."/>
            <person name="Kissane S."/>
            <person name="Cuenca-Cambronero M."/>
            <person name="Asole G."/>
            <person name="Calvet F."/>
            <person name="Ruiz-Romero M."/>
            <person name="Marangio P."/>
            <person name="Guigo R."/>
            <person name="Rago D."/>
            <person name="Mirbahai L."/>
            <person name="Eastwood N."/>
            <person name="Colbourne J.K."/>
            <person name="Zhou J."/>
            <person name="Mallon E."/>
            <person name="Orsini L."/>
        </authorList>
    </citation>
    <scope>NUCLEOTIDE SEQUENCE [LARGE SCALE GENOMIC DNA]</scope>
    <source>
        <strain evidence="2">LRV0_1</strain>
    </source>
</reference>
<comment type="caution">
    <text evidence="2">The sequence shown here is derived from an EMBL/GenBank/DDBJ whole genome shotgun (WGS) entry which is preliminary data.</text>
</comment>
<evidence type="ECO:0000259" key="1">
    <source>
        <dbReference type="Pfam" id="PF21056"/>
    </source>
</evidence>
<dbReference type="PANTHER" id="PTHR31569:SF4">
    <property type="entry name" value="SWIM-TYPE DOMAIN-CONTAINING PROTEIN"/>
    <property type="match status" value="1"/>
</dbReference>
<accession>A0ABR0AUP3</accession>